<accession>A0A366EJC6</accession>
<dbReference type="EMBL" id="QNRI01000001">
    <property type="protein sequence ID" value="RBP01589.1"/>
    <property type="molecule type" value="Genomic_DNA"/>
</dbReference>
<dbReference type="RefSeq" id="WP_170126143.1">
    <property type="nucleotide sequence ID" value="NZ_BAABQN010000001.1"/>
</dbReference>
<keyword evidence="3" id="KW-1185">Reference proteome</keyword>
<evidence type="ECO:0000256" key="1">
    <source>
        <dbReference type="SAM" id="MobiDB-lite"/>
    </source>
</evidence>
<reference evidence="2 3" key="1">
    <citation type="submission" date="2018-06" db="EMBL/GenBank/DDBJ databases">
        <title>Genomic Encyclopedia of Type Strains, Phase IV (KMG-IV): sequencing the most valuable type-strain genomes for metagenomic binning, comparative biology and taxonomic classification.</title>
        <authorList>
            <person name="Goeker M."/>
        </authorList>
    </citation>
    <scope>NUCLEOTIDE SEQUENCE [LARGE SCALE GENOMIC DNA]</scope>
    <source>
        <strain evidence="2 3">DSM 15140</strain>
    </source>
</reference>
<proteinExistence type="predicted"/>
<dbReference type="STRING" id="200904.GCA_900168775_01783"/>
<feature type="compositionally biased region" description="Basic and acidic residues" evidence="1">
    <location>
        <begin position="144"/>
        <end position="158"/>
    </location>
</feature>
<dbReference type="Proteomes" id="UP000252254">
    <property type="component" value="Unassembled WGS sequence"/>
</dbReference>
<gene>
    <name evidence="2" type="ORF">DES48_101327</name>
</gene>
<feature type="compositionally biased region" description="Acidic residues" evidence="1">
    <location>
        <begin position="114"/>
        <end position="143"/>
    </location>
</feature>
<protein>
    <submittedName>
        <fullName evidence="2">YqfQ-like protein</fullName>
    </submittedName>
</protein>
<feature type="compositionally biased region" description="Polar residues" evidence="1">
    <location>
        <begin position="14"/>
        <end position="25"/>
    </location>
</feature>
<organism evidence="2 3">
    <name type="scientific">Paraliobacillus ryukyuensis</name>
    <dbReference type="NCBI Taxonomy" id="200904"/>
    <lineage>
        <taxon>Bacteria</taxon>
        <taxon>Bacillati</taxon>
        <taxon>Bacillota</taxon>
        <taxon>Bacilli</taxon>
        <taxon>Bacillales</taxon>
        <taxon>Bacillaceae</taxon>
        <taxon>Paraliobacillus</taxon>
    </lineage>
</organism>
<dbReference type="AlphaFoldDB" id="A0A366EJC6"/>
<evidence type="ECO:0000313" key="2">
    <source>
        <dbReference type="EMBL" id="RBP01589.1"/>
    </source>
</evidence>
<comment type="caution">
    <text evidence="2">The sequence shown here is derived from an EMBL/GenBank/DDBJ whole genome shotgun (WGS) entry which is preliminary data.</text>
</comment>
<name>A0A366EJC6_9BACI</name>
<dbReference type="Pfam" id="PF14181">
    <property type="entry name" value="YqfQ"/>
    <property type="match status" value="1"/>
</dbReference>
<dbReference type="InterPro" id="IPR025571">
    <property type="entry name" value="YqfQ"/>
</dbReference>
<feature type="region of interest" description="Disordered" evidence="1">
    <location>
        <begin position="1"/>
        <end position="45"/>
    </location>
</feature>
<evidence type="ECO:0000313" key="3">
    <source>
        <dbReference type="Proteomes" id="UP000252254"/>
    </source>
</evidence>
<feature type="region of interest" description="Disordered" evidence="1">
    <location>
        <begin position="113"/>
        <end position="182"/>
    </location>
</feature>
<sequence>MLLPPTRGGPPSPSNFTPRNMQSFQPWGPMRAPFTPPAQVPSTSSGLQGLLQRFLPSKLLSQVGSGGGGVTQTLTNLQQILKMTQSVTPLIQQYGPLMKNLPSMISLLKAFQETESDDEAEEKDTDEDIDLLEVDEEDEDAKDQEEQTVKPNKLDAKETLNIIETNQSPKKRSNQSAPKLYI</sequence>